<dbReference type="Proteomes" id="UP000181942">
    <property type="component" value="Unassembled WGS sequence"/>
</dbReference>
<feature type="DNA-binding region" description="H-T-H motif" evidence="2">
    <location>
        <begin position="132"/>
        <end position="151"/>
    </location>
</feature>
<evidence type="ECO:0000259" key="4">
    <source>
        <dbReference type="PROSITE" id="PS50943"/>
    </source>
</evidence>
<feature type="domain" description="HTH tetR-type" evidence="5">
    <location>
        <begin position="109"/>
        <end position="169"/>
    </location>
</feature>
<organism evidence="6 7">
    <name type="scientific">Streptomyces mirabilis</name>
    <dbReference type="NCBI Taxonomy" id="68239"/>
    <lineage>
        <taxon>Bacteria</taxon>
        <taxon>Bacillati</taxon>
        <taxon>Actinomycetota</taxon>
        <taxon>Actinomycetes</taxon>
        <taxon>Kitasatosporales</taxon>
        <taxon>Streptomycetaceae</taxon>
        <taxon>Streptomyces</taxon>
    </lineage>
</organism>
<dbReference type="GO" id="GO:0000976">
    <property type="term" value="F:transcription cis-regulatory region binding"/>
    <property type="evidence" value="ECO:0007669"/>
    <property type="project" value="TreeGrafter"/>
</dbReference>
<dbReference type="Pfam" id="PF00440">
    <property type="entry name" value="TetR_N"/>
    <property type="match status" value="1"/>
</dbReference>
<accession>A0A1I2YAW8</accession>
<dbReference type="InterPro" id="IPR036271">
    <property type="entry name" value="Tet_transcr_reg_TetR-rel_C_sf"/>
</dbReference>
<dbReference type="PROSITE" id="PS50977">
    <property type="entry name" value="HTH_TETR_2"/>
    <property type="match status" value="1"/>
</dbReference>
<dbReference type="PROSITE" id="PS50943">
    <property type="entry name" value="HTH_CROC1"/>
    <property type="match status" value="1"/>
</dbReference>
<reference evidence="6 7" key="1">
    <citation type="submission" date="2016-10" db="EMBL/GenBank/DDBJ databases">
        <authorList>
            <person name="de Groot N.N."/>
        </authorList>
    </citation>
    <scope>NUCLEOTIDE SEQUENCE [LARGE SCALE GENOMIC DNA]</scope>
    <source>
        <strain evidence="6 7">OK461</strain>
    </source>
</reference>
<dbReference type="GO" id="GO:0003700">
    <property type="term" value="F:DNA-binding transcription factor activity"/>
    <property type="evidence" value="ECO:0007669"/>
    <property type="project" value="TreeGrafter"/>
</dbReference>
<evidence type="ECO:0000256" key="2">
    <source>
        <dbReference type="PROSITE-ProRule" id="PRU00335"/>
    </source>
</evidence>
<dbReference type="Gene3D" id="1.10.357.10">
    <property type="entry name" value="Tetracycline Repressor, domain 2"/>
    <property type="match status" value="1"/>
</dbReference>
<dbReference type="InterPro" id="IPR041490">
    <property type="entry name" value="KstR2_TetR_C"/>
</dbReference>
<keyword evidence="1 2" id="KW-0238">DNA-binding</keyword>
<dbReference type="PANTHER" id="PTHR30055">
    <property type="entry name" value="HTH-TYPE TRANSCRIPTIONAL REGULATOR RUTR"/>
    <property type="match status" value="1"/>
</dbReference>
<dbReference type="InterPro" id="IPR001387">
    <property type="entry name" value="Cro/C1-type_HTH"/>
</dbReference>
<protein>
    <submittedName>
        <fullName evidence="6">Transcriptional regulator, TetR family</fullName>
    </submittedName>
</protein>
<dbReference type="PRINTS" id="PR00455">
    <property type="entry name" value="HTHTETR"/>
</dbReference>
<dbReference type="CDD" id="cd00093">
    <property type="entry name" value="HTH_XRE"/>
    <property type="match status" value="1"/>
</dbReference>
<dbReference type="PANTHER" id="PTHR30055:SF237">
    <property type="entry name" value="TRANSCRIPTIONAL REPRESSOR MCE3R"/>
    <property type="match status" value="1"/>
</dbReference>
<evidence type="ECO:0000259" key="5">
    <source>
        <dbReference type="PROSITE" id="PS50977"/>
    </source>
</evidence>
<evidence type="ECO:0000313" key="6">
    <source>
        <dbReference type="EMBL" id="SFH22908.1"/>
    </source>
</evidence>
<gene>
    <name evidence="6" type="ORF">SAMN02787118_1662</name>
</gene>
<feature type="domain" description="HTH cro/C1-type" evidence="4">
    <location>
        <begin position="20"/>
        <end position="74"/>
    </location>
</feature>
<dbReference type="SUPFAM" id="SSF46689">
    <property type="entry name" value="Homeodomain-like"/>
    <property type="match status" value="1"/>
</dbReference>
<dbReference type="InterPro" id="IPR009057">
    <property type="entry name" value="Homeodomain-like_sf"/>
</dbReference>
<name>A0A1I2YAW8_9ACTN</name>
<dbReference type="Pfam" id="PF17932">
    <property type="entry name" value="TetR_C_24"/>
    <property type="match status" value="1"/>
</dbReference>
<dbReference type="InterPro" id="IPR001647">
    <property type="entry name" value="HTH_TetR"/>
</dbReference>
<dbReference type="Pfam" id="PF01381">
    <property type="entry name" value="HTH_3"/>
    <property type="match status" value="1"/>
</dbReference>
<feature type="region of interest" description="Disordered" evidence="3">
    <location>
        <begin position="296"/>
        <end position="315"/>
    </location>
</feature>
<dbReference type="AlphaFoldDB" id="A0A1I2YAW8"/>
<dbReference type="SUPFAM" id="SSF48498">
    <property type="entry name" value="Tetracyclin repressor-like, C-terminal domain"/>
    <property type="match status" value="1"/>
</dbReference>
<dbReference type="EMBL" id="FONR01000066">
    <property type="protein sequence ID" value="SFH22908.1"/>
    <property type="molecule type" value="Genomic_DNA"/>
</dbReference>
<dbReference type="InterPro" id="IPR010982">
    <property type="entry name" value="Lambda_DNA-bd_dom_sf"/>
</dbReference>
<dbReference type="SUPFAM" id="SSF47413">
    <property type="entry name" value="lambda repressor-like DNA-binding domains"/>
    <property type="match status" value="1"/>
</dbReference>
<sequence length="315" mass="33808">MGGMAATGRGAEDEGSGARVRVAREARGVSLRGLAGLIGVSPATLSQIEKGRTRLSVSRLDDIAEALNTTAARILEGAEPSPAQATLSAVRHAVRAKAGSAADWRVYGPLGLDPVLSAALEEFLEVGYHGATVRDIASRAGMSVSGMYHYHASKQQMLISILDHTMTDLLARARAARGEGRDPVERFAALIENLALFHTNRRELGFVGASEMRSLDSANRDRIAGRRIAQQRLIDHEVEQAVLSGRFRTDHPHEAARAVVTMCTALSTWWRPGGPYGPEQIAQQYVRFALDLMTSPGPASADRPTPAMPDPGESR</sequence>
<dbReference type="Gene3D" id="1.10.260.40">
    <property type="entry name" value="lambda repressor-like DNA-binding domains"/>
    <property type="match status" value="1"/>
</dbReference>
<dbReference type="SMART" id="SM00530">
    <property type="entry name" value="HTH_XRE"/>
    <property type="match status" value="1"/>
</dbReference>
<evidence type="ECO:0000313" key="7">
    <source>
        <dbReference type="Proteomes" id="UP000181942"/>
    </source>
</evidence>
<evidence type="ECO:0000256" key="1">
    <source>
        <dbReference type="ARBA" id="ARBA00023125"/>
    </source>
</evidence>
<proteinExistence type="predicted"/>
<evidence type="ECO:0000256" key="3">
    <source>
        <dbReference type="SAM" id="MobiDB-lite"/>
    </source>
</evidence>
<dbReference type="InterPro" id="IPR050109">
    <property type="entry name" value="HTH-type_TetR-like_transc_reg"/>
</dbReference>